<protein>
    <submittedName>
        <fullName evidence="1">Uncharacterized protein</fullName>
    </submittedName>
</protein>
<accession>A0AA86Z247</accession>
<dbReference type="AlphaFoldDB" id="A0AA86Z247"/>
<name>A0AA86Z247_PROST</name>
<gene>
    <name evidence="1" type="ORF">PROSTU_01176</name>
</gene>
<dbReference type="Proteomes" id="UP000004506">
    <property type="component" value="Unassembled WGS sequence"/>
</dbReference>
<dbReference type="EMBL" id="ABJD02000099">
    <property type="protein sequence ID" value="EDU60642.1"/>
    <property type="molecule type" value="Genomic_DNA"/>
</dbReference>
<comment type="caution">
    <text evidence="1">The sequence shown here is derived from an EMBL/GenBank/DDBJ whole genome shotgun (WGS) entry which is preliminary data.</text>
</comment>
<reference evidence="2" key="2">
    <citation type="submission" date="2008-04" db="EMBL/GenBank/DDBJ databases">
        <title>Draft genome sequence of Providencia stuartii(ATCC 25827).</title>
        <authorList>
            <person name="Sudarsanam P."/>
            <person name="Ley R."/>
            <person name="Guruge J."/>
            <person name="Turnbaugh P.J."/>
            <person name="Mahowald M."/>
            <person name="Liep D."/>
            <person name="Gordon J."/>
        </authorList>
    </citation>
    <scope>NUCLEOTIDE SEQUENCE [LARGE SCALE GENOMIC DNA]</scope>
    <source>
        <strain evidence="2">ATCC 25827</strain>
    </source>
</reference>
<reference evidence="2" key="1">
    <citation type="submission" date="2008-04" db="EMBL/GenBank/DDBJ databases">
        <title>Draft genome sequence of Providencia stuartii (ATCC 25827).</title>
        <authorList>
            <person name="Sudarsanam P."/>
            <person name="Ley R."/>
            <person name="Guruge J."/>
            <person name="Turnbaugh P.J."/>
            <person name="Mahowald M."/>
            <person name="Liep D."/>
            <person name="Gordon J."/>
        </authorList>
    </citation>
    <scope>NUCLEOTIDE SEQUENCE [LARGE SCALE GENOMIC DNA]</scope>
    <source>
        <strain evidence="2">ATCC 25827</strain>
    </source>
</reference>
<sequence>MMLLFKIVNCIKIKGLQLIITNNLFSFCRQLHVHDIIYIHRR</sequence>
<evidence type="ECO:0000313" key="2">
    <source>
        <dbReference type="Proteomes" id="UP000004506"/>
    </source>
</evidence>
<proteinExistence type="predicted"/>
<organism evidence="1 2">
    <name type="scientific">Providencia stuartii ATCC 25827</name>
    <dbReference type="NCBI Taxonomy" id="471874"/>
    <lineage>
        <taxon>Bacteria</taxon>
        <taxon>Pseudomonadati</taxon>
        <taxon>Pseudomonadota</taxon>
        <taxon>Gammaproteobacteria</taxon>
        <taxon>Enterobacterales</taxon>
        <taxon>Morganellaceae</taxon>
        <taxon>Providencia</taxon>
    </lineage>
</organism>
<evidence type="ECO:0000313" key="1">
    <source>
        <dbReference type="EMBL" id="EDU60642.1"/>
    </source>
</evidence>
<reference evidence="1 2" key="3">
    <citation type="submission" date="2008-05" db="EMBL/GenBank/DDBJ databases">
        <authorList>
            <person name="Fulton L."/>
            <person name="Clifton S."/>
            <person name="Fulton B."/>
            <person name="Xu J."/>
            <person name="Minx P."/>
            <person name="Pepin K.H."/>
            <person name="Johnson M."/>
            <person name="Thiruvilangam P."/>
            <person name="Bhonagiri V."/>
            <person name="Nash W.E."/>
            <person name="Mardis E.R."/>
            <person name="Wilson R.K."/>
        </authorList>
    </citation>
    <scope>NUCLEOTIDE SEQUENCE [LARGE SCALE GENOMIC DNA]</scope>
    <source>
        <strain evidence="1 2">ATCC 25827</strain>
    </source>
</reference>